<dbReference type="Pfam" id="PF13358">
    <property type="entry name" value="DDE_3"/>
    <property type="match status" value="1"/>
</dbReference>
<sequence length="405" mass="45728">MHLIFARGRVSRARETCVVAGADPDSFELRLSSLHSLICLHSADALPSHPQEEDPAERGRVLDAYNAGRDWREVARLNGFKRSTAEYLVSHGRVEDLRRGGARNVKVTPEIKEALKDYLNECCTYTLRTLQEFIRTDFNVNLSTSTISRHLLDMLYTTRIEPITCNNDINKEKRKQFAEALVEHHKQGDLVIYFDETNYNLYTKRSRGRAKNGQRAIEKLPPSKGANLQIQCAVSSAFGVVAYRTQRGSIKMQNNADFVDKLYAVVKNSDVFKNDYTGKKIVVVFDNAPAHNRTETLVTARDDLVLLRLGPYSPMCNPIENCFSVLKSHIKEYLALMRPEMTQAPTARTESGGLMSMTEARMRLLERAAHVSMPKITQSLVVAMELHARDFVNAAIQNKDMAYGA</sequence>
<name>A0A9W6TXL6_9STRA</name>
<dbReference type="InterPro" id="IPR009057">
    <property type="entry name" value="Homeodomain-like_sf"/>
</dbReference>
<dbReference type="InterPro" id="IPR038717">
    <property type="entry name" value="Tc1-like_DDE_dom"/>
</dbReference>
<dbReference type="InterPro" id="IPR036397">
    <property type="entry name" value="RNaseH_sf"/>
</dbReference>
<proteinExistence type="predicted"/>
<protein>
    <submittedName>
        <fullName evidence="2">Unnamed protein product</fullName>
    </submittedName>
</protein>
<dbReference type="NCBIfam" id="NF033545">
    <property type="entry name" value="transpos_IS630"/>
    <property type="match status" value="1"/>
</dbReference>
<dbReference type="AlphaFoldDB" id="A0A9W6TXL6"/>
<dbReference type="PANTHER" id="PTHR46564:SF1">
    <property type="entry name" value="TRANSPOSASE"/>
    <property type="match status" value="1"/>
</dbReference>
<dbReference type="GO" id="GO:0003676">
    <property type="term" value="F:nucleic acid binding"/>
    <property type="evidence" value="ECO:0007669"/>
    <property type="project" value="InterPro"/>
</dbReference>
<dbReference type="EMBL" id="BSXT01000242">
    <property type="protein sequence ID" value="GMF21966.1"/>
    <property type="molecule type" value="Genomic_DNA"/>
</dbReference>
<dbReference type="Proteomes" id="UP001165121">
    <property type="component" value="Unassembled WGS sequence"/>
</dbReference>
<dbReference type="PANTHER" id="PTHR46564">
    <property type="entry name" value="TRANSPOSASE"/>
    <property type="match status" value="1"/>
</dbReference>
<dbReference type="OrthoDB" id="118973at2759"/>
<dbReference type="SUPFAM" id="SSF46689">
    <property type="entry name" value="Homeodomain-like"/>
    <property type="match status" value="1"/>
</dbReference>
<feature type="domain" description="Tc1-like transposase DDE" evidence="1">
    <location>
        <begin position="191"/>
        <end position="332"/>
    </location>
</feature>
<keyword evidence="3" id="KW-1185">Reference proteome</keyword>
<comment type="caution">
    <text evidence="2">The sequence shown here is derived from an EMBL/GenBank/DDBJ whole genome shotgun (WGS) entry which is preliminary data.</text>
</comment>
<gene>
    <name evidence="2" type="ORF">Pfra01_000308900</name>
</gene>
<dbReference type="Gene3D" id="3.30.420.10">
    <property type="entry name" value="Ribonuclease H-like superfamily/Ribonuclease H"/>
    <property type="match status" value="1"/>
</dbReference>
<reference evidence="2" key="1">
    <citation type="submission" date="2023-04" db="EMBL/GenBank/DDBJ databases">
        <title>Phytophthora fragariaefolia NBRC 109709.</title>
        <authorList>
            <person name="Ichikawa N."/>
            <person name="Sato H."/>
            <person name="Tonouchi N."/>
        </authorList>
    </citation>
    <scope>NUCLEOTIDE SEQUENCE</scope>
    <source>
        <strain evidence="2">NBRC 109709</strain>
    </source>
</reference>
<evidence type="ECO:0000313" key="2">
    <source>
        <dbReference type="EMBL" id="GMF21966.1"/>
    </source>
</evidence>
<evidence type="ECO:0000313" key="3">
    <source>
        <dbReference type="Proteomes" id="UP001165121"/>
    </source>
</evidence>
<organism evidence="2 3">
    <name type="scientific">Phytophthora fragariaefolia</name>
    <dbReference type="NCBI Taxonomy" id="1490495"/>
    <lineage>
        <taxon>Eukaryota</taxon>
        <taxon>Sar</taxon>
        <taxon>Stramenopiles</taxon>
        <taxon>Oomycota</taxon>
        <taxon>Peronosporomycetes</taxon>
        <taxon>Peronosporales</taxon>
        <taxon>Peronosporaceae</taxon>
        <taxon>Phytophthora</taxon>
    </lineage>
</organism>
<evidence type="ECO:0000259" key="1">
    <source>
        <dbReference type="Pfam" id="PF13358"/>
    </source>
</evidence>
<accession>A0A9W6TXL6</accession>
<dbReference type="InterPro" id="IPR047655">
    <property type="entry name" value="Transpos_IS630-like"/>
</dbReference>